<evidence type="ECO:0000313" key="3">
    <source>
        <dbReference type="Proteomes" id="UP001500102"/>
    </source>
</evidence>
<comment type="caution">
    <text evidence="2">The sequence shown here is derived from an EMBL/GenBank/DDBJ whole genome shotgun (WGS) entry which is preliminary data.</text>
</comment>
<protein>
    <submittedName>
        <fullName evidence="2">SGNH/GDSL hydrolase family protein</fullName>
    </submittedName>
</protein>
<organism evidence="2 3">
    <name type="scientific">Arthrobacter humicola</name>
    <dbReference type="NCBI Taxonomy" id="409291"/>
    <lineage>
        <taxon>Bacteria</taxon>
        <taxon>Bacillati</taxon>
        <taxon>Actinomycetota</taxon>
        <taxon>Actinomycetes</taxon>
        <taxon>Micrococcales</taxon>
        <taxon>Micrococcaceae</taxon>
        <taxon>Arthrobacter</taxon>
    </lineage>
</organism>
<sequence>MVVIGDSLSTGFGTSPEEAWPRQLGQALQSGQHPVDIINAAKNGAGYLAAGEGGETFGSQIAATLNASTDIVVFFGSDNDAGQDPAALKAAVADALSTSKTLAPHAARIVIGPLTAFEPVKADVDVIRDQERTVALDAGAEFVDPITEHWIAGPSSPLLGPDHEHPSSQGQRFLKGMIQGILASLKTPPP</sequence>
<dbReference type="InterPro" id="IPR053140">
    <property type="entry name" value="GDSL_Rv0518-like"/>
</dbReference>
<dbReference type="GO" id="GO:0016787">
    <property type="term" value="F:hydrolase activity"/>
    <property type="evidence" value="ECO:0007669"/>
    <property type="project" value="UniProtKB-KW"/>
</dbReference>
<accession>A0ABN2YPP8</accession>
<name>A0ABN2YPP8_9MICC</name>
<dbReference type="CDD" id="cd00229">
    <property type="entry name" value="SGNH_hydrolase"/>
    <property type="match status" value="1"/>
</dbReference>
<evidence type="ECO:0000313" key="2">
    <source>
        <dbReference type="EMBL" id="GAA2130036.1"/>
    </source>
</evidence>
<dbReference type="PANTHER" id="PTHR43784:SF2">
    <property type="entry name" value="GDSL-LIKE LIPASE_ACYLHYDROLASE, PUTATIVE (AFU_ORTHOLOGUE AFUA_2G00820)-RELATED"/>
    <property type="match status" value="1"/>
</dbReference>
<dbReference type="InterPro" id="IPR036514">
    <property type="entry name" value="SGNH_hydro_sf"/>
</dbReference>
<gene>
    <name evidence="2" type="ORF">GCM10009825_10720</name>
</gene>
<keyword evidence="3" id="KW-1185">Reference proteome</keyword>
<dbReference type="Pfam" id="PF13472">
    <property type="entry name" value="Lipase_GDSL_2"/>
    <property type="match status" value="1"/>
</dbReference>
<dbReference type="EMBL" id="BAAAQB010000012">
    <property type="protein sequence ID" value="GAA2130036.1"/>
    <property type="molecule type" value="Genomic_DNA"/>
</dbReference>
<dbReference type="Proteomes" id="UP001500102">
    <property type="component" value="Unassembled WGS sequence"/>
</dbReference>
<reference evidence="2 3" key="1">
    <citation type="journal article" date="2019" name="Int. J. Syst. Evol. Microbiol.">
        <title>The Global Catalogue of Microorganisms (GCM) 10K type strain sequencing project: providing services to taxonomists for standard genome sequencing and annotation.</title>
        <authorList>
            <consortium name="The Broad Institute Genomics Platform"/>
            <consortium name="The Broad Institute Genome Sequencing Center for Infectious Disease"/>
            <person name="Wu L."/>
            <person name="Ma J."/>
        </authorList>
    </citation>
    <scope>NUCLEOTIDE SEQUENCE [LARGE SCALE GENOMIC DNA]</scope>
    <source>
        <strain evidence="2 3">JCM 15921</strain>
    </source>
</reference>
<dbReference type="Gene3D" id="3.40.50.1110">
    <property type="entry name" value="SGNH hydrolase"/>
    <property type="match status" value="1"/>
</dbReference>
<evidence type="ECO:0000259" key="1">
    <source>
        <dbReference type="Pfam" id="PF13472"/>
    </source>
</evidence>
<dbReference type="PANTHER" id="PTHR43784">
    <property type="entry name" value="GDSL-LIKE LIPASE/ACYLHYDROLASE, PUTATIVE (AFU_ORTHOLOGUE AFUA_2G00820)-RELATED"/>
    <property type="match status" value="1"/>
</dbReference>
<dbReference type="InterPro" id="IPR013830">
    <property type="entry name" value="SGNH_hydro"/>
</dbReference>
<feature type="domain" description="SGNH hydrolase-type esterase" evidence="1">
    <location>
        <begin position="3"/>
        <end position="172"/>
    </location>
</feature>
<dbReference type="SUPFAM" id="SSF52266">
    <property type="entry name" value="SGNH hydrolase"/>
    <property type="match status" value="1"/>
</dbReference>
<proteinExistence type="predicted"/>
<keyword evidence="2" id="KW-0378">Hydrolase</keyword>